<organism evidence="2">
    <name type="scientific">Prevotella amnii</name>
    <dbReference type="NCBI Taxonomy" id="419005"/>
    <lineage>
        <taxon>Bacteria</taxon>
        <taxon>Pseudomonadati</taxon>
        <taxon>Bacteroidota</taxon>
        <taxon>Bacteroidia</taxon>
        <taxon>Bacteroidales</taxon>
        <taxon>Prevotellaceae</taxon>
        <taxon>Prevotella</taxon>
    </lineage>
</organism>
<comment type="caution">
    <text evidence="2">The sequence shown here is derived from an EMBL/GenBank/DDBJ whole genome shotgun (WGS) entry which is preliminary data.</text>
</comment>
<gene>
    <name evidence="2" type="ORF">HMPREF1860_01085</name>
</gene>
<evidence type="ECO:0000313" key="2">
    <source>
        <dbReference type="EMBL" id="KXB78043.1"/>
    </source>
</evidence>
<keyword evidence="1" id="KW-0472">Membrane</keyword>
<accession>A0A134BDL4</accession>
<feature type="transmembrane region" description="Helical" evidence="1">
    <location>
        <begin position="20"/>
        <end position="40"/>
    </location>
</feature>
<dbReference type="Proteomes" id="UP000070531">
    <property type="component" value="Unassembled WGS sequence"/>
</dbReference>
<evidence type="ECO:0000313" key="3">
    <source>
        <dbReference type="Proteomes" id="UP000070531"/>
    </source>
</evidence>
<evidence type="ECO:0000256" key="1">
    <source>
        <dbReference type="SAM" id="Phobius"/>
    </source>
</evidence>
<name>A0A134BDL4_9BACT</name>
<dbReference type="AlphaFoldDB" id="A0A134BDL4"/>
<protein>
    <submittedName>
        <fullName evidence="2">Uncharacterized protein</fullName>
    </submittedName>
</protein>
<sequence>MRFLRENILLKAPFSYPFLITPYCSLRITYLFLFSITTTIKS</sequence>
<proteinExistence type="predicted"/>
<dbReference type="PATRIC" id="fig|419005.5.peg.1093"/>
<reference evidence="2 3" key="1">
    <citation type="submission" date="2016-01" db="EMBL/GenBank/DDBJ databases">
        <authorList>
            <person name="Oliw E.H."/>
        </authorList>
    </citation>
    <scope>NUCLEOTIDE SEQUENCE [LARGE SCALE GENOMIC DNA]</scope>
    <source>
        <strain evidence="2 3">DNF00307</strain>
    </source>
</reference>
<keyword evidence="1" id="KW-0812">Transmembrane</keyword>
<dbReference type="EMBL" id="LSDL01000050">
    <property type="protein sequence ID" value="KXB78043.1"/>
    <property type="molecule type" value="Genomic_DNA"/>
</dbReference>
<keyword evidence="1" id="KW-1133">Transmembrane helix</keyword>
<dbReference type="STRING" id="419005.HMPREF1860_01085"/>